<comment type="caution">
    <text evidence="2">The sequence shown here is derived from an EMBL/GenBank/DDBJ whole genome shotgun (WGS) entry which is preliminary data.</text>
</comment>
<feature type="compositionally biased region" description="Basic and acidic residues" evidence="1">
    <location>
        <begin position="106"/>
        <end position="130"/>
    </location>
</feature>
<organism evidence="2 3">
    <name type="scientific">Cerrena zonata</name>
    <dbReference type="NCBI Taxonomy" id="2478898"/>
    <lineage>
        <taxon>Eukaryota</taxon>
        <taxon>Fungi</taxon>
        <taxon>Dikarya</taxon>
        <taxon>Basidiomycota</taxon>
        <taxon>Agaricomycotina</taxon>
        <taxon>Agaricomycetes</taxon>
        <taxon>Polyporales</taxon>
        <taxon>Cerrenaceae</taxon>
        <taxon>Cerrena</taxon>
    </lineage>
</organism>
<gene>
    <name evidence="2" type="ORF">QCA50_016997</name>
</gene>
<feature type="region of interest" description="Disordered" evidence="1">
    <location>
        <begin position="1"/>
        <end position="43"/>
    </location>
</feature>
<keyword evidence="3" id="KW-1185">Reference proteome</keyword>
<feature type="compositionally biased region" description="Low complexity" evidence="1">
    <location>
        <begin position="171"/>
        <end position="187"/>
    </location>
</feature>
<accession>A0AAW0FGZ2</accession>
<dbReference type="EMBL" id="JASBNA010000053">
    <property type="protein sequence ID" value="KAK7680051.1"/>
    <property type="molecule type" value="Genomic_DNA"/>
</dbReference>
<feature type="compositionally biased region" description="Basic residues" evidence="1">
    <location>
        <begin position="1"/>
        <end position="11"/>
    </location>
</feature>
<reference evidence="2 3" key="1">
    <citation type="submission" date="2022-09" db="EMBL/GenBank/DDBJ databases">
        <authorList>
            <person name="Palmer J.M."/>
        </authorList>
    </citation>
    <scope>NUCLEOTIDE SEQUENCE [LARGE SCALE GENOMIC DNA]</scope>
    <source>
        <strain evidence="2 3">DSM 7382</strain>
    </source>
</reference>
<sequence>MTSRGKNKKPTKAAQKAADEKARKAQEDEAQRAREALEHQEAFVVPAVRELQARSECVGTVYLLHPQDGEQVNRRVPVPQSARNEPDEAESSRAVSGKPIHSPRSSGDRPPKSAKLDNSKDSEESDDRSSDTANRFGAIIVPRRSRTRVGPPASSLPASAPRARHVPPPAGENSSSGASSLPPLGGSMAPPPVPQRALSESQHASSARSGPITQLSSQEWAELGVQAGSLCDEIDEYQRKYF</sequence>
<evidence type="ECO:0000313" key="3">
    <source>
        <dbReference type="Proteomes" id="UP001385951"/>
    </source>
</evidence>
<protein>
    <submittedName>
        <fullName evidence="2">Uncharacterized protein</fullName>
    </submittedName>
</protein>
<proteinExistence type="predicted"/>
<dbReference type="Proteomes" id="UP001385951">
    <property type="component" value="Unassembled WGS sequence"/>
</dbReference>
<dbReference type="AlphaFoldDB" id="A0AAW0FGZ2"/>
<name>A0AAW0FGZ2_9APHY</name>
<feature type="region of interest" description="Disordered" evidence="1">
    <location>
        <begin position="63"/>
        <end position="215"/>
    </location>
</feature>
<feature type="compositionally biased region" description="Polar residues" evidence="1">
    <location>
        <begin position="198"/>
        <end position="215"/>
    </location>
</feature>
<evidence type="ECO:0000313" key="2">
    <source>
        <dbReference type="EMBL" id="KAK7680051.1"/>
    </source>
</evidence>
<evidence type="ECO:0000256" key="1">
    <source>
        <dbReference type="SAM" id="MobiDB-lite"/>
    </source>
</evidence>
<feature type="compositionally biased region" description="Basic and acidic residues" evidence="1">
    <location>
        <begin position="17"/>
        <end position="41"/>
    </location>
</feature>
<feature type="compositionally biased region" description="Low complexity" evidence="1">
    <location>
        <begin position="151"/>
        <end position="161"/>
    </location>
</feature>